<evidence type="ECO:0000313" key="3">
    <source>
        <dbReference type="Proteomes" id="UP001604336"/>
    </source>
</evidence>
<gene>
    <name evidence="2" type="ORF">Adt_02488</name>
</gene>
<accession>A0ABD1VW46</accession>
<dbReference type="Proteomes" id="UP001604336">
    <property type="component" value="Unassembled WGS sequence"/>
</dbReference>
<dbReference type="EMBL" id="JBFOLK010000001">
    <property type="protein sequence ID" value="KAL2541510.1"/>
    <property type="molecule type" value="Genomic_DNA"/>
</dbReference>
<proteinExistence type="predicted"/>
<organism evidence="2 3">
    <name type="scientific">Abeliophyllum distichum</name>
    <dbReference type="NCBI Taxonomy" id="126358"/>
    <lineage>
        <taxon>Eukaryota</taxon>
        <taxon>Viridiplantae</taxon>
        <taxon>Streptophyta</taxon>
        <taxon>Embryophyta</taxon>
        <taxon>Tracheophyta</taxon>
        <taxon>Spermatophyta</taxon>
        <taxon>Magnoliopsida</taxon>
        <taxon>eudicotyledons</taxon>
        <taxon>Gunneridae</taxon>
        <taxon>Pentapetalae</taxon>
        <taxon>asterids</taxon>
        <taxon>lamiids</taxon>
        <taxon>Lamiales</taxon>
        <taxon>Oleaceae</taxon>
        <taxon>Forsythieae</taxon>
        <taxon>Abeliophyllum</taxon>
    </lineage>
</organism>
<name>A0ABD1VW46_9LAMI</name>
<evidence type="ECO:0000256" key="1">
    <source>
        <dbReference type="SAM" id="MobiDB-lite"/>
    </source>
</evidence>
<reference evidence="3" key="1">
    <citation type="submission" date="2024-07" db="EMBL/GenBank/DDBJ databases">
        <title>Two chromosome-level genome assemblies of Korean endemic species Abeliophyllum distichum and Forsythia ovata (Oleaceae).</title>
        <authorList>
            <person name="Jang H."/>
        </authorList>
    </citation>
    <scope>NUCLEOTIDE SEQUENCE [LARGE SCALE GENOMIC DNA]</scope>
</reference>
<evidence type="ECO:0000313" key="2">
    <source>
        <dbReference type="EMBL" id="KAL2541510.1"/>
    </source>
</evidence>
<keyword evidence="3" id="KW-1185">Reference proteome</keyword>
<protein>
    <submittedName>
        <fullName evidence="2">Uncharacterized protein</fullName>
    </submittedName>
</protein>
<dbReference type="AlphaFoldDB" id="A0ABD1VW46"/>
<feature type="region of interest" description="Disordered" evidence="1">
    <location>
        <begin position="93"/>
        <end position="119"/>
    </location>
</feature>
<comment type="caution">
    <text evidence="2">The sequence shown here is derived from an EMBL/GenBank/DDBJ whole genome shotgun (WGS) entry which is preliminary data.</text>
</comment>
<sequence length="119" mass="13099">MLDLVALHVRSPTRFRTLIYVGGRAKQRDDAPWKKGKRLAAVWPSPRWEGQAVRRCSLEGRKKISCSLAESQVGGPSSKTMLLEGRKEISCSLTESQEGGPSSEAMLLGKKEGNQLQFG</sequence>